<dbReference type="PANTHER" id="PTHR11258:SF11">
    <property type="entry name" value="C2H2-TYPE DOMAIN-CONTAINING PROTEIN"/>
    <property type="match status" value="1"/>
</dbReference>
<dbReference type="GO" id="GO:0005829">
    <property type="term" value="C:cytosol"/>
    <property type="evidence" value="ECO:0007669"/>
    <property type="project" value="TreeGrafter"/>
</dbReference>
<evidence type="ECO:0008006" key="3">
    <source>
        <dbReference type="Google" id="ProtNLM"/>
    </source>
</evidence>
<dbReference type="SUPFAM" id="SSF81301">
    <property type="entry name" value="Nucleotidyltransferase"/>
    <property type="match status" value="1"/>
</dbReference>
<evidence type="ECO:0000313" key="2">
    <source>
        <dbReference type="Proteomes" id="UP000664859"/>
    </source>
</evidence>
<proteinExistence type="predicted"/>
<dbReference type="PROSITE" id="PS50152">
    <property type="entry name" value="25A_SYNTH_3"/>
    <property type="match status" value="1"/>
</dbReference>
<dbReference type="Gene3D" id="1.10.1410.20">
    <property type="entry name" value="2'-5'-oligoadenylate synthetase 1, domain 2"/>
    <property type="match status" value="1"/>
</dbReference>
<dbReference type="GO" id="GO:0016020">
    <property type="term" value="C:membrane"/>
    <property type="evidence" value="ECO:0007669"/>
    <property type="project" value="TreeGrafter"/>
</dbReference>
<dbReference type="GO" id="GO:0003725">
    <property type="term" value="F:double-stranded RNA binding"/>
    <property type="evidence" value="ECO:0007669"/>
    <property type="project" value="TreeGrafter"/>
</dbReference>
<dbReference type="Proteomes" id="UP000664859">
    <property type="component" value="Unassembled WGS sequence"/>
</dbReference>
<dbReference type="GO" id="GO:0001730">
    <property type="term" value="F:2'-5'-oligoadenylate synthetase activity"/>
    <property type="evidence" value="ECO:0007669"/>
    <property type="project" value="TreeGrafter"/>
</dbReference>
<accession>A0A835ZGR9</accession>
<reference evidence="1" key="1">
    <citation type="submission" date="2021-02" db="EMBL/GenBank/DDBJ databases">
        <title>First Annotated Genome of the Yellow-green Alga Tribonema minus.</title>
        <authorList>
            <person name="Mahan K.M."/>
        </authorList>
    </citation>
    <scope>NUCLEOTIDE SEQUENCE</scope>
    <source>
        <strain evidence="1">UTEX B ZZ1240</strain>
    </source>
</reference>
<dbReference type="Gene3D" id="3.30.460.10">
    <property type="entry name" value="Beta Polymerase, domain 2"/>
    <property type="match status" value="1"/>
</dbReference>
<dbReference type="EMBL" id="JAFCMP010000067">
    <property type="protein sequence ID" value="KAG5188658.1"/>
    <property type="molecule type" value="Genomic_DNA"/>
</dbReference>
<protein>
    <recommendedName>
        <fullName evidence="3">Nucleotidyltransferase</fullName>
    </recommendedName>
</protein>
<dbReference type="AlphaFoldDB" id="A0A835ZGR9"/>
<organism evidence="1 2">
    <name type="scientific">Tribonema minus</name>
    <dbReference type="NCBI Taxonomy" id="303371"/>
    <lineage>
        <taxon>Eukaryota</taxon>
        <taxon>Sar</taxon>
        <taxon>Stramenopiles</taxon>
        <taxon>Ochrophyta</taxon>
        <taxon>PX clade</taxon>
        <taxon>Xanthophyceae</taxon>
        <taxon>Tribonematales</taxon>
        <taxon>Tribonemataceae</taxon>
        <taxon>Tribonema</taxon>
    </lineage>
</organism>
<dbReference type="GO" id="GO:0005654">
    <property type="term" value="C:nucleoplasm"/>
    <property type="evidence" value="ECO:0007669"/>
    <property type="project" value="TreeGrafter"/>
</dbReference>
<gene>
    <name evidence="1" type="ORF">JKP88DRAFT_267552</name>
</gene>
<keyword evidence="2" id="KW-1185">Reference proteome</keyword>
<dbReference type="InterPro" id="IPR043519">
    <property type="entry name" value="NT_sf"/>
</dbReference>
<name>A0A835ZGR9_9STRA</name>
<dbReference type="PANTHER" id="PTHR11258">
    <property type="entry name" value="2-5 OLIGOADENYLATE SYNTHETASE"/>
    <property type="match status" value="1"/>
</dbReference>
<sequence>MAADKERELRVLGQEVGPSDELQRIFDKLTKRVQDLVHKAVQQHNKEMGSDKRRQLRVSRLVTAGSLKRRTSTGDSDNDLVIFFSDNDATWLPPDGNEMLWEMLLRHINHQEDWVVVKSFKHAIVMEVDGLPVDLVLARDFTSGDTSGGNVPEKQAKLAMQFLVEEVQIGDRYNYSTAFTELANQYVAKLQPWVNGLVRAAKHCVLNSGVSVVTDDGEELRMADKAQRKEKGITSYLVECLAIYAAQAQQQQQQQRDPNAAGSITDALRWMLEAVSNPASLKARLYVTLWPAPFRELYDESEKFRVLAKEAHRERPLALHCAFEGLCCMCSGALQCKVRVCVGS</sequence>
<evidence type="ECO:0000313" key="1">
    <source>
        <dbReference type="EMBL" id="KAG5188658.1"/>
    </source>
</evidence>
<comment type="caution">
    <text evidence="1">The sequence shown here is derived from an EMBL/GenBank/DDBJ whole genome shotgun (WGS) entry which is preliminary data.</text>
</comment>